<organism evidence="1 2">
    <name type="scientific">Caldanaerobacter subterraneus subsp. yonseiensis KB-1</name>
    <dbReference type="NCBI Taxonomy" id="1388761"/>
    <lineage>
        <taxon>Bacteria</taxon>
        <taxon>Bacillati</taxon>
        <taxon>Bacillota</taxon>
        <taxon>Clostridia</taxon>
        <taxon>Thermoanaerobacterales</taxon>
        <taxon>Thermoanaerobacteraceae</taxon>
        <taxon>Caldanaerobacter</taxon>
    </lineage>
</organism>
<name>U5CR80_CALSX</name>
<evidence type="ECO:0000313" key="1">
    <source>
        <dbReference type="EMBL" id="ERM91446.1"/>
    </source>
</evidence>
<gene>
    <name evidence="1" type="ORF">O163_10260</name>
</gene>
<reference evidence="1 2" key="1">
    <citation type="journal article" date="2013" name="Genome Announc.">
        <title>Draft Genome Sequence of an Anaerobic and Extremophilic Bacterium, Caldanaerobacter yonseiensis, Isolated from a Geothermal Hot Stream.</title>
        <authorList>
            <person name="Lee S.J."/>
            <person name="Lee Y.J."/>
            <person name="Park G.S."/>
            <person name="Kim B.C."/>
            <person name="Lee S.J."/>
            <person name="Shin J.H."/>
            <person name="Lee D.W."/>
        </authorList>
    </citation>
    <scope>NUCLEOTIDE SEQUENCE [LARGE SCALE GENOMIC DNA]</scope>
    <source>
        <strain evidence="1 2">KB-1</strain>
    </source>
</reference>
<dbReference type="EMBL" id="AXDC01000030">
    <property type="protein sequence ID" value="ERM91446.1"/>
    <property type="molecule type" value="Genomic_DNA"/>
</dbReference>
<proteinExistence type="predicted"/>
<dbReference type="AlphaFoldDB" id="U5CR80"/>
<comment type="caution">
    <text evidence="1">The sequence shown here is derived from an EMBL/GenBank/DDBJ whole genome shotgun (WGS) entry which is preliminary data.</text>
</comment>
<sequence length="35" mass="4229">MQDNYITNFLKSNDQQTIYLHTTTTKKTTKHERDI</sequence>
<evidence type="ECO:0000313" key="2">
    <source>
        <dbReference type="Proteomes" id="UP000016856"/>
    </source>
</evidence>
<accession>U5CR80</accession>
<protein>
    <submittedName>
        <fullName evidence="1">Uncharacterized protein</fullName>
    </submittedName>
</protein>
<dbReference type="Proteomes" id="UP000016856">
    <property type="component" value="Unassembled WGS sequence"/>
</dbReference>